<comment type="caution">
    <text evidence="9">The sequence shown here is derived from an EMBL/GenBank/DDBJ whole genome shotgun (WGS) entry which is preliminary data.</text>
</comment>
<proteinExistence type="inferred from homology"/>
<evidence type="ECO:0000256" key="4">
    <source>
        <dbReference type="ARBA" id="ARBA00023136"/>
    </source>
</evidence>
<dbReference type="InterPro" id="IPR052337">
    <property type="entry name" value="SAT4-like"/>
</dbReference>
<feature type="transmembrane region" description="Helical" evidence="7">
    <location>
        <begin position="144"/>
        <end position="166"/>
    </location>
</feature>
<reference evidence="9" key="2">
    <citation type="submission" date="2023-05" db="EMBL/GenBank/DDBJ databases">
        <authorList>
            <consortium name="Lawrence Berkeley National Laboratory"/>
            <person name="Steindorff A."/>
            <person name="Hensen N."/>
            <person name="Bonometti L."/>
            <person name="Westerberg I."/>
            <person name="Brannstrom I.O."/>
            <person name="Guillou S."/>
            <person name="Cros-Aarteil S."/>
            <person name="Calhoun S."/>
            <person name="Haridas S."/>
            <person name="Kuo A."/>
            <person name="Mondo S."/>
            <person name="Pangilinan J."/>
            <person name="Riley R."/>
            <person name="Labutti K."/>
            <person name="Andreopoulos B."/>
            <person name="Lipzen A."/>
            <person name="Chen C."/>
            <person name="Yanf M."/>
            <person name="Daum C."/>
            <person name="Ng V."/>
            <person name="Clum A."/>
            <person name="Ohm R."/>
            <person name="Martin F."/>
            <person name="Silar P."/>
            <person name="Natvig D."/>
            <person name="Lalanne C."/>
            <person name="Gautier V."/>
            <person name="Ament-Velasquez S.L."/>
            <person name="Kruys A."/>
            <person name="Hutchinson M.I."/>
            <person name="Powell A.J."/>
            <person name="Barry K."/>
            <person name="Miller A.N."/>
            <person name="Grigoriev I.V."/>
            <person name="Debuchy R."/>
            <person name="Gladieux P."/>
            <person name="Thoren M.H."/>
            <person name="Johannesson H."/>
        </authorList>
    </citation>
    <scope>NUCLEOTIDE SEQUENCE</scope>
    <source>
        <strain evidence="9">CBS 990.96</strain>
    </source>
</reference>
<evidence type="ECO:0000313" key="10">
    <source>
        <dbReference type="Proteomes" id="UP001301958"/>
    </source>
</evidence>
<evidence type="ECO:0000256" key="3">
    <source>
        <dbReference type="ARBA" id="ARBA00022989"/>
    </source>
</evidence>
<evidence type="ECO:0000256" key="2">
    <source>
        <dbReference type="ARBA" id="ARBA00022692"/>
    </source>
</evidence>
<comment type="similarity">
    <text evidence="5">Belongs to the SAT4 family.</text>
</comment>
<feature type="region of interest" description="Disordered" evidence="6">
    <location>
        <begin position="218"/>
        <end position="255"/>
    </location>
</feature>
<evidence type="ECO:0000313" key="9">
    <source>
        <dbReference type="EMBL" id="KAK4224229.1"/>
    </source>
</evidence>
<dbReference type="EMBL" id="MU865399">
    <property type="protein sequence ID" value="KAK4224229.1"/>
    <property type="molecule type" value="Genomic_DNA"/>
</dbReference>
<evidence type="ECO:0000256" key="5">
    <source>
        <dbReference type="ARBA" id="ARBA00038359"/>
    </source>
</evidence>
<organism evidence="9 10">
    <name type="scientific">Podospora fimiseda</name>
    <dbReference type="NCBI Taxonomy" id="252190"/>
    <lineage>
        <taxon>Eukaryota</taxon>
        <taxon>Fungi</taxon>
        <taxon>Dikarya</taxon>
        <taxon>Ascomycota</taxon>
        <taxon>Pezizomycotina</taxon>
        <taxon>Sordariomycetes</taxon>
        <taxon>Sordariomycetidae</taxon>
        <taxon>Sordariales</taxon>
        <taxon>Podosporaceae</taxon>
        <taxon>Podospora</taxon>
    </lineage>
</organism>
<sequence>MCPWFCNAPCADTFNTSNPPKTSQKVFTSTLRPNHSASSVSLTKVSVGLFLLRLTPSQKYRYFINGTIIFSILSAMGNFLTVFFQCQPLPLTWGDPNVKDGKCMPAANLKFAAFFNSSVAVLTDVTFALLPIPMLWNVQMNWRVKAAVAVILSLGLFAAISAIVKITFLENYGKHGDFLYDSSDLTIWTTIEICMAIIAASAPALRPLFNTLFDGTSAQSGSGPYSSSSGRYEGYVRDTNGDKNPTTGKGGASEHFEMYNRKGVKDVTGSEDSILGGSHAGNLSVGLDGARITKGRDIETRLAI</sequence>
<dbReference type="AlphaFoldDB" id="A0AAN7BIV7"/>
<name>A0AAN7BIV7_9PEZI</name>
<reference evidence="9" key="1">
    <citation type="journal article" date="2023" name="Mol. Phylogenet. Evol.">
        <title>Genome-scale phylogeny and comparative genomics of the fungal order Sordariales.</title>
        <authorList>
            <person name="Hensen N."/>
            <person name="Bonometti L."/>
            <person name="Westerberg I."/>
            <person name="Brannstrom I.O."/>
            <person name="Guillou S."/>
            <person name="Cros-Aarteil S."/>
            <person name="Calhoun S."/>
            <person name="Haridas S."/>
            <person name="Kuo A."/>
            <person name="Mondo S."/>
            <person name="Pangilinan J."/>
            <person name="Riley R."/>
            <person name="LaButti K."/>
            <person name="Andreopoulos B."/>
            <person name="Lipzen A."/>
            <person name="Chen C."/>
            <person name="Yan M."/>
            <person name="Daum C."/>
            <person name="Ng V."/>
            <person name="Clum A."/>
            <person name="Steindorff A."/>
            <person name="Ohm R.A."/>
            <person name="Martin F."/>
            <person name="Silar P."/>
            <person name="Natvig D.O."/>
            <person name="Lalanne C."/>
            <person name="Gautier V."/>
            <person name="Ament-Velasquez S.L."/>
            <person name="Kruys A."/>
            <person name="Hutchinson M.I."/>
            <person name="Powell A.J."/>
            <person name="Barry K."/>
            <person name="Miller A.N."/>
            <person name="Grigoriev I.V."/>
            <person name="Debuchy R."/>
            <person name="Gladieux P."/>
            <person name="Hiltunen Thoren M."/>
            <person name="Johannesson H."/>
        </authorList>
    </citation>
    <scope>NUCLEOTIDE SEQUENCE</scope>
    <source>
        <strain evidence="9">CBS 990.96</strain>
    </source>
</reference>
<evidence type="ECO:0000259" key="8">
    <source>
        <dbReference type="Pfam" id="PF20684"/>
    </source>
</evidence>
<evidence type="ECO:0000256" key="1">
    <source>
        <dbReference type="ARBA" id="ARBA00004141"/>
    </source>
</evidence>
<evidence type="ECO:0000256" key="6">
    <source>
        <dbReference type="SAM" id="MobiDB-lite"/>
    </source>
</evidence>
<keyword evidence="2 7" id="KW-0812">Transmembrane</keyword>
<feature type="domain" description="Rhodopsin" evidence="8">
    <location>
        <begin position="39"/>
        <end position="210"/>
    </location>
</feature>
<dbReference type="Proteomes" id="UP001301958">
    <property type="component" value="Unassembled WGS sequence"/>
</dbReference>
<evidence type="ECO:0000256" key="7">
    <source>
        <dbReference type="SAM" id="Phobius"/>
    </source>
</evidence>
<keyword evidence="3 7" id="KW-1133">Transmembrane helix</keyword>
<feature type="transmembrane region" description="Helical" evidence="7">
    <location>
        <begin position="186"/>
        <end position="205"/>
    </location>
</feature>
<protein>
    <recommendedName>
        <fullName evidence="8">Rhodopsin domain-containing protein</fullName>
    </recommendedName>
</protein>
<dbReference type="InterPro" id="IPR049326">
    <property type="entry name" value="Rhodopsin_dom_fungi"/>
</dbReference>
<keyword evidence="10" id="KW-1185">Reference proteome</keyword>
<keyword evidence="4 7" id="KW-0472">Membrane</keyword>
<comment type="subcellular location">
    <subcellularLocation>
        <location evidence="1">Membrane</location>
        <topology evidence="1">Multi-pass membrane protein</topology>
    </subcellularLocation>
</comment>
<feature type="transmembrane region" description="Helical" evidence="7">
    <location>
        <begin position="62"/>
        <end position="84"/>
    </location>
</feature>
<gene>
    <name evidence="9" type="ORF">QBC38DRAFT_515462</name>
</gene>
<feature type="compositionally biased region" description="Low complexity" evidence="6">
    <location>
        <begin position="218"/>
        <end position="233"/>
    </location>
</feature>
<accession>A0AAN7BIV7</accession>
<dbReference type="GO" id="GO:0016020">
    <property type="term" value="C:membrane"/>
    <property type="evidence" value="ECO:0007669"/>
    <property type="project" value="UniProtKB-SubCell"/>
</dbReference>
<dbReference type="PANTHER" id="PTHR33048:SF47">
    <property type="entry name" value="INTEGRAL MEMBRANE PROTEIN-RELATED"/>
    <property type="match status" value="1"/>
</dbReference>
<dbReference type="PANTHER" id="PTHR33048">
    <property type="entry name" value="PTH11-LIKE INTEGRAL MEMBRANE PROTEIN (AFU_ORTHOLOGUE AFUA_5G11245)"/>
    <property type="match status" value="1"/>
</dbReference>
<feature type="transmembrane region" description="Helical" evidence="7">
    <location>
        <begin position="111"/>
        <end position="132"/>
    </location>
</feature>
<dbReference type="Pfam" id="PF20684">
    <property type="entry name" value="Fung_rhodopsin"/>
    <property type="match status" value="1"/>
</dbReference>